<dbReference type="RefSeq" id="WP_379741075.1">
    <property type="nucleotide sequence ID" value="NZ_JBHSGW010000025.1"/>
</dbReference>
<accession>A0ABV9P657</accession>
<protein>
    <submittedName>
        <fullName evidence="1">Uncharacterized protein</fullName>
    </submittedName>
</protein>
<name>A0ABV9P657_9FLAO</name>
<evidence type="ECO:0000313" key="1">
    <source>
        <dbReference type="EMBL" id="MFC4740195.1"/>
    </source>
</evidence>
<sequence>MTDYEKDFYKNWNNIKFIKDSAGNNLIVLSNKIKKTSADGPYIDGDIAEFIFELNKSKILSNEEINERVKLAIFYISKGNEKNIIEILNKKF</sequence>
<dbReference type="EMBL" id="JBHSGW010000025">
    <property type="protein sequence ID" value="MFC4740195.1"/>
    <property type="molecule type" value="Genomic_DNA"/>
</dbReference>
<comment type="caution">
    <text evidence="1">The sequence shown here is derived from an EMBL/GenBank/DDBJ whole genome shotgun (WGS) entry which is preliminary data.</text>
</comment>
<proteinExistence type="predicted"/>
<keyword evidence="2" id="KW-1185">Reference proteome</keyword>
<dbReference type="Proteomes" id="UP001595885">
    <property type="component" value="Unassembled WGS sequence"/>
</dbReference>
<organism evidence="1 2">
    <name type="scientific">Flavobacterium ponti</name>
    <dbReference type="NCBI Taxonomy" id="665133"/>
    <lineage>
        <taxon>Bacteria</taxon>
        <taxon>Pseudomonadati</taxon>
        <taxon>Bacteroidota</taxon>
        <taxon>Flavobacteriia</taxon>
        <taxon>Flavobacteriales</taxon>
        <taxon>Flavobacteriaceae</taxon>
        <taxon>Flavobacterium</taxon>
    </lineage>
</organism>
<evidence type="ECO:0000313" key="2">
    <source>
        <dbReference type="Proteomes" id="UP001595885"/>
    </source>
</evidence>
<reference evidence="2" key="1">
    <citation type="journal article" date="2019" name="Int. J. Syst. Evol. Microbiol.">
        <title>The Global Catalogue of Microorganisms (GCM) 10K type strain sequencing project: providing services to taxonomists for standard genome sequencing and annotation.</title>
        <authorList>
            <consortium name="The Broad Institute Genomics Platform"/>
            <consortium name="The Broad Institute Genome Sequencing Center for Infectious Disease"/>
            <person name="Wu L."/>
            <person name="Ma J."/>
        </authorList>
    </citation>
    <scope>NUCLEOTIDE SEQUENCE [LARGE SCALE GENOMIC DNA]</scope>
    <source>
        <strain evidence="2">CCUG 50349</strain>
    </source>
</reference>
<gene>
    <name evidence="1" type="ORF">ACFO3U_09350</name>
</gene>